<sequence>MIDEISNYLSDPKTWSGKRTLPIRFLEHLQYSATALIIALLIALPLGLLIGHTGKGAGPVIAVANALRALPTLGLLFFFVVLLSSQFPGKGDTAFLIPTLIVLLLLAIPSILANTIAGIQNVDPAARDAAFGLGMTRTQVLLRVEAPNAMPLIMSGIRSATLQVIATATIAAATPLGGLGRLIFDGLARQDFGMMIVGALLVSLLAIGIDLLLAGLGRLITSRGVTGRFSTKSSAASQGLGTHDRGDDDSTLAHEMPIEVKARV</sequence>
<gene>
    <name evidence="9" type="ORF">EH165_11120</name>
</gene>
<feature type="domain" description="ABC transmembrane type-1" evidence="8">
    <location>
        <begin position="25"/>
        <end position="213"/>
    </location>
</feature>
<dbReference type="KEGG" id="nak:EH165_11120"/>
<evidence type="ECO:0000256" key="5">
    <source>
        <dbReference type="ARBA" id="ARBA00023136"/>
    </source>
</evidence>
<comment type="subcellular location">
    <subcellularLocation>
        <location evidence="6">Cell membrane</location>
        <topology evidence="6">Multi-pass membrane protein</topology>
    </subcellularLocation>
    <subcellularLocation>
        <location evidence="1">Membrane</location>
        <topology evidence="1">Multi-pass membrane protein</topology>
    </subcellularLocation>
</comment>
<dbReference type="InterPro" id="IPR000515">
    <property type="entry name" value="MetI-like"/>
</dbReference>
<dbReference type="GO" id="GO:0005886">
    <property type="term" value="C:plasma membrane"/>
    <property type="evidence" value="ECO:0007669"/>
    <property type="project" value="UniProtKB-SubCell"/>
</dbReference>
<organism evidence="9 10">
    <name type="scientific">Nakamurella antarctica</name>
    <dbReference type="NCBI Taxonomy" id="1902245"/>
    <lineage>
        <taxon>Bacteria</taxon>
        <taxon>Bacillati</taxon>
        <taxon>Actinomycetota</taxon>
        <taxon>Actinomycetes</taxon>
        <taxon>Nakamurellales</taxon>
        <taxon>Nakamurellaceae</taxon>
        <taxon>Nakamurella</taxon>
    </lineage>
</organism>
<evidence type="ECO:0000313" key="9">
    <source>
        <dbReference type="EMBL" id="AZI58600.1"/>
    </source>
</evidence>
<dbReference type="GO" id="GO:0031460">
    <property type="term" value="P:glycine betaine transport"/>
    <property type="evidence" value="ECO:0007669"/>
    <property type="project" value="TreeGrafter"/>
</dbReference>
<evidence type="ECO:0000259" key="8">
    <source>
        <dbReference type="PROSITE" id="PS50928"/>
    </source>
</evidence>
<keyword evidence="2 6" id="KW-0813">Transport</keyword>
<protein>
    <submittedName>
        <fullName evidence="9">ABC transporter permease</fullName>
    </submittedName>
</protein>
<feature type="transmembrane region" description="Helical" evidence="6">
    <location>
        <begin position="95"/>
        <end position="117"/>
    </location>
</feature>
<dbReference type="PROSITE" id="PS50928">
    <property type="entry name" value="ABC_TM1"/>
    <property type="match status" value="1"/>
</dbReference>
<keyword evidence="3 6" id="KW-0812">Transmembrane</keyword>
<dbReference type="InterPro" id="IPR051204">
    <property type="entry name" value="ABC_transp_perm/SBD"/>
</dbReference>
<dbReference type="RefSeq" id="WP_124799509.1">
    <property type="nucleotide sequence ID" value="NZ_CP034170.1"/>
</dbReference>
<feature type="transmembrane region" description="Helical" evidence="6">
    <location>
        <begin position="62"/>
        <end position="83"/>
    </location>
</feature>
<name>A0A3G8ZMX0_9ACTN</name>
<feature type="transmembrane region" description="Helical" evidence="6">
    <location>
        <begin position="29"/>
        <end position="50"/>
    </location>
</feature>
<keyword evidence="10" id="KW-1185">Reference proteome</keyword>
<feature type="transmembrane region" description="Helical" evidence="6">
    <location>
        <begin position="192"/>
        <end position="213"/>
    </location>
</feature>
<reference evidence="9 10" key="1">
    <citation type="submission" date="2018-11" db="EMBL/GenBank/DDBJ databases">
        <authorList>
            <person name="Da X."/>
        </authorList>
    </citation>
    <scope>NUCLEOTIDE SEQUENCE [LARGE SCALE GENOMIC DNA]</scope>
    <source>
        <strain evidence="9 10">S14-144</strain>
    </source>
</reference>
<dbReference type="CDD" id="cd06261">
    <property type="entry name" value="TM_PBP2"/>
    <property type="match status" value="1"/>
</dbReference>
<dbReference type="Proteomes" id="UP000268084">
    <property type="component" value="Chromosome"/>
</dbReference>
<feature type="transmembrane region" description="Helical" evidence="6">
    <location>
        <begin position="160"/>
        <end position="180"/>
    </location>
</feature>
<accession>A0A3G8ZMX0</accession>
<keyword evidence="4 6" id="KW-1133">Transmembrane helix</keyword>
<evidence type="ECO:0000256" key="1">
    <source>
        <dbReference type="ARBA" id="ARBA00004141"/>
    </source>
</evidence>
<feature type="region of interest" description="Disordered" evidence="7">
    <location>
        <begin position="233"/>
        <end position="252"/>
    </location>
</feature>
<dbReference type="OrthoDB" id="5244012at2"/>
<dbReference type="PANTHER" id="PTHR30177:SF33">
    <property type="entry name" value="POSSIBLE OSMOPROTECTANT (GLYCINE BETAINE_CARNITINE_CHOLINE_L-PROLINE) TRANSPORT INTEGRAL MEMBRANE PROTEIN ABC TRANSPORTER PROZ"/>
    <property type="match status" value="1"/>
</dbReference>
<evidence type="ECO:0000256" key="7">
    <source>
        <dbReference type="SAM" id="MobiDB-lite"/>
    </source>
</evidence>
<dbReference type="GO" id="GO:0055085">
    <property type="term" value="P:transmembrane transport"/>
    <property type="evidence" value="ECO:0007669"/>
    <property type="project" value="InterPro"/>
</dbReference>
<comment type="similarity">
    <text evidence="6">Belongs to the binding-protein-dependent transport system permease family.</text>
</comment>
<dbReference type="AlphaFoldDB" id="A0A3G8ZMX0"/>
<evidence type="ECO:0000256" key="6">
    <source>
        <dbReference type="RuleBase" id="RU363032"/>
    </source>
</evidence>
<evidence type="ECO:0000256" key="4">
    <source>
        <dbReference type="ARBA" id="ARBA00022989"/>
    </source>
</evidence>
<dbReference type="InterPro" id="IPR035906">
    <property type="entry name" value="MetI-like_sf"/>
</dbReference>
<evidence type="ECO:0000256" key="3">
    <source>
        <dbReference type="ARBA" id="ARBA00022692"/>
    </source>
</evidence>
<dbReference type="Pfam" id="PF00528">
    <property type="entry name" value="BPD_transp_1"/>
    <property type="match status" value="1"/>
</dbReference>
<dbReference type="SUPFAM" id="SSF161098">
    <property type="entry name" value="MetI-like"/>
    <property type="match status" value="1"/>
</dbReference>
<keyword evidence="5 6" id="KW-0472">Membrane</keyword>
<evidence type="ECO:0000256" key="2">
    <source>
        <dbReference type="ARBA" id="ARBA00022448"/>
    </source>
</evidence>
<evidence type="ECO:0000313" key="10">
    <source>
        <dbReference type="Proteomes" id="UP000268084"/>
    </source>
</evidence>
<dbReference type="Gene3D" id="1.10.3720.10">
    <property type="entry name" value="MetI-like"/>
    <property type="match status" value="1"/>
</dbReference>
<dbReference type="EMBL" id="CP034170">
    <property type="protein sequence ID" value="AZI58600.1"/>
    <property type="molecule type" value="Genomic_DNA"/>
</dbReference>
<reference evidence="9 10" key="2">
    <citation type="submission" date="2018-12" db="EMBL/GenBank/DDBJ databases">
        <title>Nakamurella antarcticus sp. nov., isolated from Antarctica South Shetland Islands soil.</title>
        <authorList>
            <person name="Peng F."/>
        </authorList>
    </citation>
    <scope>NUCLEOTIDE SEQUENCE [LARGE SCALE GENOMIC DNA]</scope>
    <source>
        <strain evidence="9 10">S14-144</strain>
    </source>
</reference>
<dbReference type="PANTHER" id="PTHR30177">
    <property type="entry name" value="GLYCINE BETAINE/L-PROLINE TRANSPORT SYSTEM PERMEASE PROTEIN PROW"/>
    <property type="match status" value="1"/>
</dbReference>
<feature type="compositionally biased region" description="Basic and acidic residues" evidence="7">
    <location>
        <begin position="242"/>
        <end position="252"/>
    </location>
</feature>
<proteinExistence type="inferred from homology"/>